<reference evidence="2 3" key="1">
    <citation type="submission" date="2017-07" db="EMBL/GenBank/DDBJ databases">
        <title>Genome sequence of Streptomyces pluripotens MUSC 137T.</title>
        <authorList>
            <person name="Ser H.-L."/>
            <person name="Lee L.-H."/>
        </authorList>
    </citation>
    <scope>NUCLEOTIDE SEQUENCE [LARGE SCALE GENOMIC DNA]</scope>
    <source>
        <strain evidence="2 3">MUSC 137</strain>
    </source>
</reference>
<protein>
    <submittedName>
        <fullName evidence="2">Uncharacterized protein</fullName>
    </submittedName>
</protein>
<organism evidence="2 3">
    <name type="scientific">Streptomyces pluripotens</name>
    <dbReference type="NCBI Taxonomy" id="1355015"/>
    <lineage>
        <taxon>Bacteria</taxon>
        <taxon>Bacillati</taxon>
        <taxon>Actinomycetota</taxon>
        <taxon>Actinomycetes</taxon>
        <taxon>Kitasatosporales</taxon>
        <taxon>Streptomycetaceae</taxon>
        <taxon>Streptomyces</taxon>
    </lineage>
</organism>
<feature type="compositionally biased region" description="Low complexity" evidence="1">
    <location>
        <begin position="84"/>
        <end position="96"/>
    </location>
</feature>
<evidence type="ECO:0000256" key="1">
    <source>
        <dbReference type="SAM" id="MobiDB-lite"/>
    </source>
</evidence>
<dbReference type="AlphaFoldDB" id="A0A221P327"/>
<gene>
    <name evidence="2" type="ORF">LK07_21660</name>
</gene>
<proteinExistence type="predicted"/>
<dbReference type="EMBL" id="CP022433">
    <property type="protein sequence ID" value="ASN26185.1"/>
    <property type="molecule type" value="Genomic_DNA"/>
</dbReference>
<feature type="region of interest" description="Disordered" evidence="1">
    <location>
        <begin position="77"/>
        <end position="113"/>
    </location>
</feature>
<name>A0A221P327_9ACTN</name>
<evidence type="ECO:0000313" key="3">
    <source>
        <dbReference type="Proteomes" id="UP000031501"/>
    </source>
</evidence>
<sequence>MRSSFAHGGVEEACATWSSVLDAMEDGIPSGRVRQMVVDMRHLLSPYRKRGVPAEPRSTPVRPLLWPKEVDRHRRMTSNATPVAARGQRAGPAPGQTGRRRVQPDGHTGRPPVLVIRSRGSRAIAAQMPPSRWSRRWAVAGLQSRHPFRAGRAGSGGFTLEEAAHAPRTIRATRLRRP</sequence>
<keyword evidence="3" id="KW-1185">Reference proteome</keyword>
<accession>A0A221P327</accession>
<dbReference type="Proteomes" id="UP000031501">
    <property type="component" value="Chromosome"/>
</dbReference>
<evidence type="ECO:0000313" key="2">
    <source>
        <dbReference type="EMBL" id="ASN26185.1"/>
    </source>
</evidence>